<evidence type="ECO:0000313" key="2">
    <source>
        <dbReference type="EMBL" id="GAA4377547.1"/>
    </source>
</evidence>
<name>A0ABP8IWQ9_9BACT</name>
<feature type="signal peptide" evidence="1">
    <location>
        <begin position="1"/>
        <end position="21"/>
    </location>
</feature>
<keyword evidence="1" id="KW-0732">Signal</keyword>
<keyword evidence="3" id="KW-1185">Reference proteome</keyword>
<reference evidence="3" key="1">
    <citation type="journal article" date="2019" name="Int. J. Syst. Evol. Microbiol.">
        <title>The Global Catalogue of Microorganisms (GCM) 10K type strain sequencing project: providing services to taxonomists for standard genome sequencing and annotation.</title>
        <authorList>
            <consortium name="The Broad Institute Genomics Platform"/>
            <consortium name="The Broad Institute Genome Sequencing Center for Infectious Disease"/>
            <person name="Wu L."/>
            <person name="Ma J."/>
        </authorList>
    </citation>
    <scope>NUCLEOTIDE SEQUENCE [LARGE SCALE GENOMIC DNA]</scope>
    <source>
        <strain evidence="3">JCM 17924</strain>
    </source>
</reference>
<dbReference type="InterPro" id="IPR029058">
    <property type="entry name" value="AB_hydrolase_fold"/>
</dbReference>
<sequence>MLFLSLILNAVVAAATPGAGAGLDGLWKGALKVPGGQLEVIFRLVKQSNGGYYGTLDVPLQRVAHMAVSVDLHGDTISLFAEEAASRFTGQINIDGKMLAGVWKQPGYQVAMQLQHAPAVNAPGGKVRLSPPYREEEVAFSAGRTERLGGLLTVPAGPGPFPAVVLAADAGATDRDATVGEYRPLGALADYLTRRGIAVLRLDGLPVDPAPALPQRVADIQAALNFLRTRPDVDFSRLGVVGHGEGGNAALLVAAQPLAPAFVVTMAAPGLSGKALALAQQTAVLRAMGTAPALIEASLLHQRNLFDVIETVPDAAQAQAMVVNMLRQRNPAMDTATALASATQLTSAHYRHFLAFDPVEKLSQVTCPVLLLNGDADLHVAPEPNLSALAKGLRGNKRVTTKKLPGVNHLFQADPQQWPLVNGQPRETFSPQTQEIVRAWILQQGKE</sequence>
<dbReference type="EMBL" id="BAABHA010000002">
    <property type="protein sequence ID" value="GAA4377547.1"/>
    <property type="molecule type" value="Genomic_DNA"/>
</dbReference>
<evidence type="ECO:0000256" key="1">
    <source>
        <dbReference type="SAM" id="SignalP"/>
    </source>
</evidence>
<dbReference type="SUPFAM" id="SSF53474">
    <property type="entry name" value="alpha/beta-Hydrolases"/>
    <property type="match status" value="1"/>
</dbReference>
<feature type="chain" id="PRO_5047361330" evidence="1">
    <location>
        <begin position="22"/>
        <end position="447"/>
    </location>
</feature>
<evidence type="ECO:0000313" key="3">
    <source>
        <dbReference type="Proteomes" id="UP001500454"/>
    </source>
</evidence>
<accession>A0ABP8IWQ9</accession>
<dbReference type="InterPro" id="IPR010520">
    <property type="entry name" value="FrsA-like"/>
</dbReference>
<gene>
    <name evidence="2" type="ORF">GCM10023186_12790</name>
</gene>
<dbReference type="Proteomes" id="UP001500454">
    <property type="component" value="Unassembled WGS sequence"/>
</dbReference>
<proteinExistence type="predicted"/>
<comment type="caution">
    <text evidence="2">The sequence shown here is derived from an EMBL/GenBank/DDBJ whole genome shotgun (WGS) entry which is preliminary data.</text>
</comment>
<dbReference type="Pfam" id="PF06500">
    <property type="entry name" value="FrsA-like"/>
    <property type="match status" value="1"/>
</dbReference>
<dbReference type="Gene3D" id="3.40.50.1820">
    <property type="entry name" value="alpha/beta hydrolase"/>
    <property type="match status" value="1"/>
</dbReference>
<dbReference type="InterPro" id="IPR053145">
    <property type="entry name" value="AB_hydrolase_Est10"/>
</dbReference>
<dbReference type="PANTHER" id="PTHR43265:SF1">
    <property type="entry name" value="ESTERASE ESTD"/>
    <property type="match status" value="1"/>
</dbReference>
<protein>
    <submittedName>
        <fullName evidence="2">Alpha/beta fold hydrolase</fullName>
    </submittedName>
</protein>
<organism evidence="2 3">
    <name type="scientific">Hymenobacter koreensis</name>
    <dbReference type="NCBI Taxonomy" id="1084523"/>
    <lineage>
        <taxon>Bacteria</taxon>
        <taxon>Pseudomonadati</taxon>
        <taxon>Bacteroidota</taxon>
        <taxon>Cytophagia</taxon>
        <taxon>Cytophagales</taxon>
        <taxon>Hymenobacteraceae</taxon>
        <taxon>Hymenobacter</taxon>
    </lineage>
</organism>
<dbReference type="PANTHER" id="PTHR43265">
    <property type="entry name" value="ESTERASE ESTD"/>
    <property type="match status" value="1"/>
</dbReference>
<keyword evidence="2" id="KW-0378">Hydrolase</keyword>
<dbReference type="GO" id="GO:0016787">
    <property type="term" value="F:hydrolase activity"/>
    <property type="evidence" value="ECO:0007669"/>
    <property type="project" value="UniProtKB-KW"/>
</dbReference>